<dbReference type="AlphaFoldDB" id="A0A841BR45"/>
<accession>A0A841BR45</accession>
<comment type="caution">
    <text evidence="1">The sequence shown here is derived from an EMBL/GenBank/DDBJ whole genome shotgun (WGS) entry which is preliminary data.</text>
</comment>
<dbReference type="EMBL" id="JACHMN010000002">
    <property type="protein sequence ID" value="MBB5871527.1"/>
    <property type="molecule type" value="Genomic_DNA"/>
</dbReference>
<sequence length="98" mass="10490">MRPPNSAETITVHTGRLRQTADRLDDAAAQLAQETRRGHELAAVPPGWAASIALERLSIAIASSMTLFAERTETTGRALRRAAAAYEESDRSAMGGGR</sequence>
<dbReference type="Proteomes" id="UP000587527">
    <property type="component" value="Unassembled WGS sequence"/>
</dbReference>
<dbReference type="RefSeq" id="WP_184839641.1">
    <property type="nucleotide sequence ID" value="NZ_JACHMN010000002.1"/>
</dbReference>
<proteinExistence type="predicted"/>
<keyword evidence="2" id="KW-1185">Reference proteome</keyword>
<protein>
    <submittedName>
        <fullName evidence="1">Uncharacterized protein YukE</fullName>
    </submittedName>
</protein>
<organism evidence="1 2">
    <name type="scientific">Allocatelliglobosispora scoriae</name>
    <dbReference type="NCBI Taxonomy" id="643052"/>
    <lineage>
        <taxon>Bacteria</taxon>
        <taxon>Bacillati</taxon>
        <taxon>Actinomycetota</taxon>
        <taxon>Actinomycetes</taxon>
        <taxon>Micromonosporales</taxon>
        <taxon>Micromonosporaceae</taxon>
        <taxon>Allocatelliglobosispora</taxon>
    </lineage>
</organism>
<name>A0A841BR45_9ACTN</name>
<evidence type="ECO:0000313" key="1">
    <source>
        <dbReference type="EMBL" id="MBB5871527.1"/>
    </source>
</evidence>
<evidence type="ECO:0000313" key="2">
    <source>
        <dbReference type="Proteomes" id="UP000587527"/>
    </source>
</evidence>
<gene>
    <name evidence="1" type="ORF">F4553_004906</name>
</gene>
<reference evidence="1 2" key="1">
    <citation type="submission" date="2020-08" db="EMBL/GenBank/DDBJ databases">
        <title>Sequencing the genomes of 1000 actinobacteria strains.</title>
        <authorList>
            <person name="Klenk H.-P."/>
        </authorList>
    </citation>
    <scope>NUCLEOTIDE SEQUENCE [LARGE SCALE GENOMIC DNA]</scope>
    <source>
        <strain evidence="1 2">DSM 45362</strain>
    </source>
</reference>